<feature type="coiled-coil region" evidence="1">
    <location>
        <begin position="34"/>
        <end position="61"/>
    </location>
</feature>
<evidence type="ECO:0000313" key="2">
    <source>
        <dbReference type="EMBL" id="CAH89331.1"/>
    </source>
</evidence>
<protein>
    <submittedName>
        <fullName evidence="2">Uncharacterized protein</fullName>
    </submittedName>
</protein>
<dbReference type="RefSeq" id="WP_011264485.1">
    <property type="nucleotide sequence ID" value="NC_006906.1"/>
</dbReference>
<keyword evidence="1" id="KW-0175">Coiled coil</keyword>
<dbReference type="AlphaFoldDB" id="Q5NDZ6"/>
<keyword evidence="2" id="KW-0614">Plasmid</keyword>
<evidence type="ECO:0000256" key="1">
    <source>
        <dbReference type="SAM" id="Coils"/>
    </source>
</evidence>
<proteinExistence type="predicted"/>
<sequence>MAALPYYYATFTKSQSNTINNLATAQSSNSGSSCYNLESEVQSLENEVQTLQGEVQNYQNIVNLQNSDTLWQNYPAQEGPGGSFEFYFTANYAGYVIVDVVSSSTSNTWVQIEINNPSTGTIESQQYTVGYSGTVYFPVLPGTVYIYIGNSNLINGASQTVTITYVY</sequence>
<geneLocation type="plasmid" evidence="2">
    <name>pORA1</name>
</geneLocation>
<accession>Q5NDZ6</accession>
<dbReference type="EMBL" id="AJ862826">
    <property type="protein sequence ID" value="CAH89331.1"/>
    <property type="molecule type" value="Genomic_DNA"/>
</dbReference>
<reference evidence="2" key="1">
    <citation type="journal article" date="2005" name="Archaea">
        <title>Novel RepA-MCM proteins encoded in plasmids pTAU4, pORA1 and pTIK4 from Sulfolobus neozealandicus.</title>
        <authorList>
            <person name="Greve B."/>
            <person name="Jensen S."/>
            <person name="Phan H."/>
            <person name="Brugger K."/>
            <person name="Zillig W."/>
            <person name="She Q."/>
            <person name="Garrett R."/>
        </authorList>
    </citation>
    <scope>NUCLEOTIDE SEQUENCE [LARGE SCALE GENOMIC DNA]</scope>
    <source>
        <plasmid evidence="2">pORA1</plasmid>
    </source>
</reference>
<name>Q5NDZ6_9CREN</name>
<organism evidence="2">
    <name type="scientific">Sulfolobus neozealandicus</name>
    <dbReference type="NCBI Taxonomy" id="299422"/>
    <lineage>
        <taxon>Archaea</taxon>
        <taxon>Thermoproteota</taxon>
        <taxon>Thermoprotei</taxon>
        <taxon>Sulfolobales</taxon>
        <taxon>Sulfolobaceae</taxon>
        <taxon>Sulfolobus</taxon>
    </lineage>
</organism>